<sequence length="349" mass="38527">MNVKALFLAGGLGTRLRPITNDLPKPMVPIMGKPLLERNIEKLKSYGIDEVVLSTCYKPHKIDKYFGDGKKFGVKISYITEDKPLGTAGAIKNAEELLSDTFLVFNADILSDIDIANMIRFHKEKGALATIAVTKVDNPSAYGVIEHDDDNFITAFKEKPQPHESKSNLINAGVYIFEKELLNHIPRGRAVSIERETYPLLLEKGYKMAVYNKCGYWLDLGTPGKYLKVHKDILKGLVPIGNYDFGQNRTYISKSAKIDRSAKIRGPVYIGENVVIGPSAVIGPNAVLFDDAVVGMGAKVVDSVVWDNVNVERGATVVNSVIMSNCRVDEDSEKYNSVLTENFSEPIAV</sequence>
<name>A3DK29_ACET2</name>
<dbReference type="PANTHER" id="PTHR22572">
    <property type="entry name" value="SUGAR-1-PHOSPHATE GUANYL TRANSFERASE"/>
    <property type="match status" value="1"/>
</dbReference>
<dbReference type="STRING" id="203119.Cthe_3113"/>
<evidence type="ECO:0000259" key="3">
    <source>
        <dbReference type="Pfam" id="PF00483"/>
    </source>
</evidence>
<dbReference type="InterPro" id="IPR011004">
    <property type="entry name" value="Trimer_LpxA-like_sf"/>
</dbReference>
<dbReference type="EMBL" id="CP000568">
    <property type="protein sequence ID" value="ABN54308.1"/>
    <property type="molecule type" value="Genomic_DNA"/>
</dbReference>
<feature type="domain" description="Nucleotidyl transferase" evidence="3">
    <location>
        <begin position="4"/>
        <end position="235"/>
    </location>
</feature>
<dbReference type="InterPro" id="IPR056729">
    <property type="entry name" value="GMPPB_C"/>
</dbReference>
<dbReference type="eggNOG" id="COG1208">
    <property type="taxonomic scope" value="Bacteria"/>
</dbReference>
<feature type="domain" description="Mannose-1-phosphate guanyltransferase C-terminal" evidence="4">
    <location>
        <begin position="264"/>
        <end position="341"/>
    </location>
</feature>
<dbReference type="InterPro" id="IPR029044">
    <property type="entry name" value="Nucleotide-diphossugar_trans"/>
</dbReference>
<reference evidence="5 6" key="2">
    <citation type="journal article" date="2013" name="Biotechnol. Biofuels">
        <title>Global transcriptome analysis of Clostridium thermocellum ATCC 27405 during growth on dilute acid pretreated Populus and switchgrass.</title>
        <authorList>
            <person name="Wilson C.M."/>
            <person name="Rodriguez M.Jr."/>
            <person name="Johnson C.M."/>
            <person name="Martin S.L."/>
            <person name="Chu T.M."/>
            <person name="Wolfinger R.D."/>
            <person name="Hauser L.J."/>
            <person name="Land M.L."/>
            <person name="Klingeman D.M."/>
            <person name="Syed M.H."/>
            <person name="Ragauskas A.J."/>
            <person name="Tschaplinski T.J."/>
            <person name="Mielenz J.R."/>
            <person name="Brown S.D."/>
        </authorList>
    </citation>
    <scope>NUCLEOTIDE SEQUENCE [LARGE SCALE GENOMIC DNA]</scope>
    <source>
        <strain evidence="6">ATCC 27405 / DSM 1237 / JCM 9322 / NBRC 103400 / NCIMB 10682 / NRRL B-4536 / VPI 7372</strain>
    </source>
</reference>
<dbReference type="Pfam" id="PF25087">
    <property type="entry name" value="GMPPB_C"/>
    <property type="match status" value="1"/>
</dbReference>
<proteinExistence type="inferred from homology"/>
<dbReference type="Proteomes" id="UP000002145">
    <property type="component" value="Chromosome"/>
</dbReference>
<dbReference type="Gene3D" id="2.160.10.10">
    <property type="entry name" value="Hexapeptide repeat proteins"/>
    <property type="match status" value="1"/>
</dbReference>
<keyword evidence="2 5" id="KW-0808">Transferase</keyword>
<dbReference type="FunFam" id="3.90.550.10:FF:000013">
    <property type="entry name" value="mannose-1-phosphate guanyltransferase beta"/>
    <property type="match status" value="1"/>
</dbReference>
<dbReference type="InterPro" id="IPR005835">
    <property type="entry name" value="NTP_transferase_dom"/>
</dbReference>
<evidence type="ECO:0000313" key="5">
    <source>
        <dbReference type="EMBL" id="ABN54308.1"/>
    </source>
</evidence>
<dbReference type="SUPFAM" id="SSF51161">
    <property type="entry name" value="Trimeric LpxA-like enzymes"/>
    <property type="match status" value="1"/>
</dbReference>
<evidence type="ECO:0000313" key="6">
    <source>
        <dbReference type="Proteomes" id="UP000002145"/>
    </source>
</evidence>
<evidence type="ECO:0000256" key="2">
    <source>
        <dbReference type="ARBA" id="ARBA00022679"/>
    </source>
</evidence>
<dbReference type="GO" id="GO:0016740">
    <property type="term" value="F:transferase activity"/>
    <property type="evidence" value="ECO:0007669"/>
    <property type="project" value="UniProtKB-KW"/>
</dbReference>
<dbReference type="CDD" id="cd04181">
    <property type="entry name" value="NTP_transferase"/>
    <property type="match status" value="1"/>
</dbReference>
<dbReference type="SUPFAM" id="SSF53448">
    <property type="entry name" value="Nucleotide-diphospho-sugar transferases"/>
    <property type="match status" value="1"/>
</dbReference>
<protein>
    <submittedName>
        <fullName evidence="5">Nucleotidyl transferase</fullName>
    </submittedName>
</protein>
<reference evidence="6" key="1">
    <citation type="submission" date="2007-02" db="EMBL/GenBank/DDBJ databases">
        <title>Complete sequence of Clostridium thermocellum ATCC 27405.</title>
        <authorList>
            <consortium name="US DOE Joint Genome Institute"/>
            <person name="Copeland A."/>
            <person name="Lucas S."/>
            <person name="Lapidus A."/>
            <person name="Barry K."/>
            <person name="Detter J.C."/>
            <person name="Glavina del Rio T."/>
            <person name="Hammon N."/>
            <person name="Israni S."/>
            <person name="Dalin E."/>
            <person name="Tice H."/>
            <person name="Pitluck S."/>
            <person name="Chertkov O."/>
            <person name="Brettin T."/>
            <person name="Bruce D."/>
            <person name="Han C."/>
            <person name="Tapia R."/>
            <person name="Gilna P."/>
            <person name="Schmutz J."/>
            <person name="Larimer F."/>
            <person name="Land M."/>
            <person name="Hauser L."/>
            <person name="Kyrpides N."/>
            <person name="Mikhailova N."/>
            <person name="Wu J.H.D."/>
            <person name="Newcomb M."/>
            <person name="Richardson P."/>
        </authorList>
    </citation>
    <scope>NUCLEOTIDE SEQUENCE [LARGE SCALE GENOMIC DNA]</scope>
    <source>
        <strain evidence="6">ATCC 27405 / DSM 1237 / JCM 9322 / NBRC 103400 / NCIMB 10682 / NRRL B-4536 / VPI 7372</strain>
    </source>
</reference>
<dbReference type="HOGENOM" id="CLU_029499_0_2_9"/>
<gene>
    <name evidence="5" type="ordered locus">Cthe_3113</name>
</gene>
<comment type="similarity">
    <text evidence="1">Belongs to the transferase hexapeptide repeat family.</text>
</comment>
<evidence type="ECO:0000256" key="1">
    <source>
        <dbReference type="ARBA" id="ARBA00007274"/>
    </source>
</evidence>
<dbReference type="Pfam" id="PF00483">
    <property type="entry name" value="NTP_transferase"/>
    <property type="match status" value="1"/>
</dbReference>
<dbReference type="KEGG" id="cth:Cthe_3113"/>
<keyword evidence="6" id="KW-1185">Reference proteome</keyword>
<dbReference type="AlphaFoldDB" id="A3DK29"/>
<dbReference type="Gene3D" id="3.90.550.10">
    <property type="entry name" value="Spore Coat Polysaccharide Biosynthesis Protein SpsA, Chain A"/>
    <property type="match status" value="1"/>
</dbReference>
<evidence type="ECO:0000259" key="4">
    <source>
        <dbReference type="Pfam" id="PF25087"/>
    </source>
</evidence>
<accession>A3DK29</accession>
<organism evidence="5 6">
    <name type="scientific">Acetivibrio thermocellus (strain ATCC 27405 / DSM 1237 / JCM 9322 / NBRC 103400 / NCIMB 10682 / NRRL B-4536 / VPI 7372)</name>
    <name type="common">Clostridium thermocellum</name>
    <dbReference type="NCBI Taxonomy" id="203119"/>
    <lineage>
        <taxon>Bacteria</taxon>
        <taxon>Bacillati</taxon>
        <taxon>Bacillota</taxon>
        <taxon>Clostridia</taxon>
        <taxon>Eubacteriales</taxon>
        <taxon>Oscillospiraceae</taxon>
        <taxon>Acetivibrio</taxon>
    </lineage>
</organism>
<dbReference type="InterPro" id="IPR050486">
    <property type="entry name" value="Mannose-1P_guanyltransferase"/>
</dbReference>